<gene>
    <name evidence="2" type="ORF">K4H28_02380</name>
</gene>
<evidence type="ECO:0000313" key="2">
    <source>
        <dbReference type="EMBL" id="QZA78284.1"/>
    </source>
</evidence>
<name>A0ABX8ZAC9_9NEIS</name>
<accession>A0ABX8ZAC9</accession>
<dbReference type="InterPro" id="IPR001322">
    <property type="entry name" value="Lamin_tail_dom"/>
</dbReference>
<evidence type="ECO:0000259" key="1">
    <source>
        <dbReference type="PROSITE" id="PS51841"/>
    </source>
</evidence>
<dbReference type="InterPro" id="IPR036415">
    <property type="entry name" value="Lamin_tail_dom_sf"/>
</dbReference>
<dbReference type="RefSeq" id="WP_221006741.1">
    <property type="nucleotide sequence ID" value="NZ_CP081150.1"/>
</dbReference>
<dbReference type="PROSITE" id="PS51841">
    <property type="entry name" value="LTD"/>
    <property type="match status" value="1"/>
</dbReference>
<feature type="domain" description="LTD" evidence="1">
    <location>
        <begin position="50"/>
        <end position="175"/>
    </location>
</feature>
<dbReference type="SUPFAM" id="SSF55486">
    <property type="entry name" value="Metalloproteases ('zincins'), catalytic domain"/>
    <property type="match status" value="1"/>
</dbReference>
<dbReference type="PROSITE" id="PS51257">
    <property type="entry name" value="PROKAR_LIPOPROTEIN"/>
    <property type="match status" value="1"/>
</dbReference>
<organism evidence="2 3">
    <name type="scientific">Deefgea tanakiae</name>
    <dbReference type="NCBI Taxonomy" id="2865840"/>
    <lineage>
        <taxon>Bacteria</taxon>
        <taxon>Pseudomonadati</taxon>
        <taxon>Pseudomonadota</taxon>
        <taxon>Betaproteobacteria</taxon>
        <taxon>Neisseriales</taxon>
        <taxon>Chitinibacteraceae</taxon>
        <taxon>Deefgea</taxon>
    </lineage>
</organism>
<protein>
    <submittedName>
        <fullName evidence="2">Lamin tail domain-containing protein</fullName>
    </submittedName>
</protein>
<keyword evidence="3" id="KW-1185">Reference proteome</keyword>
<dbReference type="InterPro" id="IPR024079">
    <property type="entry name" value="MetalloPept_cat_dom_sf"/>
</dbReference>
<evidence type="ECO:0000313" key="3">
    <source>
        <dbReference type="Proteomes" id="UP000825679"/>
    </source>
</evidence>
<dbReference type="SUPFAM" id="SSF74853">
    <property type="entry name" value="Lamin A/C globular tail domain"/>
    <property type="match status" value="1"/>
</dbReference>
<dbReference type="Pfam" id="PF00932">
    <property type="entry name" value="LTD"/>
    <property type="match status" value="1"/>
</dbReference>
<dbReference type="EMBL" id="CP081150">
    <property type="protein sequence ID" value="QZA78284.1"/>
    <property type="molecule type" value="Genomic_DNA"/>
</dbReference>
<proteinExistence type="predicted"/>
<dbReference type="Gene3D" id="3.40.390.10">
    <property type="entry name" value="Collagenase (Catalytic Domain)"/>
    <property type="match status" value="1"/>
</dbReference>
<reference evidence="2 3" key="1">
    <citation type="submission" date="2021-08" db="EMBL/GenBank/DDBJ databases">
        <title>complete genome sequencing of Deefgea sp. D25.</title>
        <authorList>
            <person name="Bae J.-W."/>
            <person name="Gim D.-H."/>
        </authorList>
    </citation>
    <scope>NUCLEOTIDE SEQUENCE [LARGE SCALE GENOMIC DNA]</scope>
    <source>
        <strain evidence="2 3">D25</strain>
    </source>
</reference>
<sequence>MHTPRALLVLATSIVITACGGGGGGGTTTPATTPTPSPYTPPAADVVSAEVVKQTAVAIPMVAGALIISEVSSGAAVGDHWIEIYNPNSVAVDINGARLRSSSNFGSSEFVLPSTVIPAKGYIVVAAKSARNLVSSHQIAFVDSGIQLPFWNANGFVELFDPISNVTIDFVRFGTNTTPPKTSTAWTGVNAPALPVTFGSSLVRPVARINNITKSALDFELASFITPAGPNDVPANTSDADNDGIPDSAEVPGGTFAGLNLYAMGARAGVRDIFIELDYMSSTDEGVKPRPEALKKVVDAFARKGIAVHFDAGANFTDYNLGNTQSVLPFTSCLDLGDPKIGCADVYALKAKYFDLRRQPIFHYGVSGYEAVAGSGFAGLAEISGNDFNITLGNLQLSASNSRNKNFLINQQASTLMHELGHNLGLRHGGFENNNYKPNYVSIMNYLYNTGLPPNLTSSNAGQRWYIENGMKGLSICSDSVEANMCSDSFIIDFSDGSSKNLDEAALFESDLLGRGSNPGAFIDWNKDNQFTSSGLSLNIDAPDNFSKTVLKDYNDWQNLTLAFSREASGARGLRLNNLHTQPEIHLLNDRQPVAHEMPIGKKAP</sequence>
<dbReference type="Gene3D" id="2.60.40.1260">
    <property type="entry name" value="Lamin Tail domain"/>
    <property type="match status" value="1"/>
</dbReference>
<dbReference type="Proteomes" id="UP000825679">
    <property type="component" value="Chromosome"/>
</dbReference>